<evidence type="ECO:0000256" key="2">
    <source>
        <dbReference type="ARBA" id="ARBA00023315"/>
    </source>
</evidence>
<dbReference type="InterPro" id="IPR050832">
    <property type="entry name" value="Bact_Acetyltransf"/>
</dbReference>
<accession>A0ABS5WQX2</accession>
<sequence>MTPEDMAACHAAAFDQSRPWSAEEFADLLANAFTFACGDSRCFALVQTIAGEAELLTIATQPAHQRKGLARHCMDIWQGEAVKRGATRAFLEVAADNPAAIALYENQGYTPCGQRRGYYQRQGADPVDAIVLERRLP</sequence>
<evidence type="ECO:0000256" key="1">
    <source>
        <dbReference type="ARBA" id="ARBA00022679"/>
    </source>
</evidence>
<evidence type="ECO:0000313" key="5">
    <source>
        <dbReference type="Proteomes" id="UP000763802"/>
    </source>
</evidence>
<evidence type="ECO:0000313" key="4">
    <source>
        <dbReference type="EMBL" id="MBT3141534.1"/>
    </source>
</evidence>
<dbReference type="Pfam" id="PF00583">
    <property type="entry name" value="Acetyltransf_1"/>
    <property type="match status" value="1"/>
</dbReference>
<dbReference type="EMBL" id="JAHHDY010000012">
    <property type="protein sequence ID" value="MBT3141534.1"/>
    <property type="molecule type" value="Genomic_DNA"/>
</dbReference>
<proteinExistence type="predicted"/>
<dbReference type="InterPro" id="IPR000182">
    <property type="entry name" value="GNAT_dom"/>
</dbReference>
<comment type="caution">
    <text evidence="4">The sequence shown here is derived from an EMBL/GenBank/DDBJ whole genome shotgun (WGS) entry which is preliminary data.</text>
</comment>
<dbReference type="SUPFAM" id="SSF55729">
    <property type="entry name" value="Acyl-CoA N-acyltransferases (Nat)"/>
    <property type="match status" value="1"/>
</dbReference>
<dbReference type="RefSeq" id="WP_181824731.1">
    <property type="nucleotide sequence ID" value="NZ_JAHHDY010000012.1"/>
</dbReference>
<keyword evidence="2" id="KW-0012">Acyltransferase</keyword>
<feature type="domain" description="N-acetyltransferase" evidence="3">
    <location>
        <begin position="1"/>
        <end position="137"/>
    </location>
</feature>
<dbReference type="PANTHER" id="PTHR43877:SF2">
    <property type="entry name" value="AMINOALKYLPHOSPHONATE N-ACETYLTRANSFERASE-RELATED"/>
    <property type="match status" value="1"/>
</dbReference>
<keyword evidence="5" id="KW-1185">Reference proteome</keyword>
<dbReference type="Gene3D" id="3.40.630.30">
    <property type="match status" value="1"/>
</dbReference>
<reference evidence="4 5" key="1">
    <citation type="submission" date="2021-05" db="EMBL/GenBank/DDBJ databases">
        <title>Draft genomes of marine bacteria isolated from model chitin particles.</title>
        <authorList>
            <person name="Datta M.S."/>
            <person name="Schwartzman J.A."/>
            <person name="Cordero O."/>
        </authorList>
    </citation>
    <scope>NUCLEOTIDE SEQUENCE [LARGE SCALE GENOMIC DNA]</scope>
    <source>
        <strain evidence="4 5">4E07</strain>
    </source>
</reference>
<dbReference type="PROSITE" id="PS51186">
    <property type="entry name" value="GNAT"/>
    <property type="match status" value="1"/>
</dbReference>
<gene>
    <name evidence="4" type="ORF">KL867_10750</name>
</gene>
<dbReference type="CDD" id="cd04301">
    <property type="entry name" value="NAT_SF"/>
    <property type="match status" value="1"/>
</dbReference>
<dbReference type="InterPro" id="IPR016181">
    <property type="entry name" value="Acyl_CoA_acyltransferase"/>
</dbReference>
<organism evidence="4 5">
    <name type="scientific">Falsiruegeria litorea</name>
    <dbReference type="NCBI Taxonomy" id="1280831"/>
    <lineage>
        <taxon>Bacteria</taxon>
        <taxon>Pseudomonadati</taxon>
        <taxon>Pseudomonadota</taxon>
        <taxon>Alphaproteobacteria</taxon>
        <taxon>Rhodobacterales</taxon>
        <taxon>Roseobacteraceae</taxon>
        <taxon>Falsiruegeria</taxon>
    </lineage>
</organism>
<protein>
    <submittedName>
        <fullName evidence="4">GNAT family N-acetyltransferase</fullName>
    </submittedName>
</protein>
<name>A0ABS5WQX2_9RHOB</name>
<dbReference type="PANTHER" id="PTHR43877">
    <property type="entry name" value="AMINOALKYLPHOSPHONATE N-ACETYLTRANSFERASE-RELATED-RELATED"/>
    <property type="match status" value="1"/>
</dbReference>
<evidence type="ECO:0000259" key="3">
    <source>
        <dbReference type="PROSITE" id="PS51186"/>
    </source>
</evidence>
<keyword evidence="1" id="KW-0808">Transferase</keyword>
<dbReference type="Proteomes" id="UP000763802">
    <property type="component" value="Unassembled WGS sequence"/>
</dbReference>